<gene>
    <name evidence="8" type="ORF">CINCED_3A023962</name>
</gene>
<name>A0A5E4MVY7_9HEMI</name>
<dbReference type="InterPro" id="IPR036259">
    <property type="entry name" value="MFS_trans_sf"/>
</dbReference>
<keyword evidence="3 6" id="KW-0812">Transmembrane</keyword>
<feature type="transmembrane region" description="Helical" evidence="6">
    <location>
        <begin position="298"/>
        <end position="316"/>
    </location>
</feature>
<dbReference type="SUPFAM" id="SSF103473">
    <property type="entry name" value="MFS general substrate transporter"/>
    <property type="match status" value="1"/>
</dbReference>
<proteinExistence type="inferred from homology"/>
<feature type="domain" description="Major facilitator superfamily associated" evidence="7">
    <location>
        <begin position="11"/>
        <end position="391"/>
    </location>
</feature>
<evidence type="ECO:0000256" key="5">
    <source>
        <dbReference type="ARBA" id="ARBA00023136"/>
    </source>
</evidence>
<protein>
    <submittedName>
        <fullName evidence="8">Major facilitator superfamily domain,Major facilitator superfamily associated domain</fullName>
    </submittedName>
</protein>
<evidence type="ECO:0000313" key="9">
    <source>
        <dbReference type="Proteomes" id="UP000325440"/>
    </source>
</evidence>
<sequence>MSLFRIDKSLLLMKMNYFFGIGGFSPYMPFLTTIARQRGYSAFVVGFMNMLQPIPGLVARPIIGALTDRYKCRRAVFITSIVLIFSLMCMLWVIPGKTSDIELNDLDVIKSPLFWWFSGTISLINALAMVKTVLEDTICVNLLGDQKNEYGKQRLWGSVGWSFFAIVSGVCVDWYSEGQHLKNYDPAFFISLLCFAIDMILVIQENDNTVMNSNVSKIFAEGKVIAFLLWVIMFGFFMSFVWNFVFWYLEDLSDQYHPETKSQMKTLQGLSLIVQCFAGEVPSFFLSNYVLKRVNQMTVFSLMFLMFTVGFSTYSFVRNPLWTLPIEIINGASFGMTFSAGISYATMLAPIGAEGFFQSMFSTAMYGVGAPVGSLTGGFMFKNLGSINSFRLLGLIAFVMFVSQTTVNYILNRLNGNEDTKDTYTVVAIEENAEKVTISA</sequence>
<evidence type="ECO:0000259" key="7">
    <source>
        <dbReference type="Pfam" id="PF12832"/>
    </source>
</evidence>
<dbReference type="InterPro" id="IPR051717">
    <property type="entry name" value="MFS_MFSD6"/>
</dbReference>
<comment type="similarity">
    <text evidence="2">Belongs to the major facilitator superfamily. MFSD6 family.</text>
</comment>
<keyword evidence="4 6" id="KW-1133">Transmembrane helix</keyword>
<feature type="transmembrane region" description="Helical" evidence="6">
    <location>
        <begin position="269"/>
        <end position="291"/>
    </location>
</feature>
<evidence type="ECO:0000313" key="8">
    <source>
        <dbReference type="EMBL" id="VVC36471.1"/>
    </source>
</evidence>
<dbReference type="InterPro" id="IPR024989">
    <property type="entry name" value="MFS_assoc_dom"/>
</dbReference>
<accession>A0A5E4MVY7</accession>
<feature type="transmembrane region" description="Helical" evidence="6">
    <location>
        <begin position="224"/>
        <end position="249"/>
    </location>
</feature>
<dbReference type="GO" id="GO:0016020">
    <property type="term" value="C:membrane"/>
    <property type="evidence" value="ECO:0007669"/>
    <property type="project" value="UniProtKB-SubCell"/>
</dbReference>
<feature type="transmembrane region" description="Helical" evidence="6">
    <location>
        <begin position="75"/>
        <end position="94"/>
    </location>
</feature>
<feature type="transmembrane region" description="Helical" evidence="6">
    <location>
        <begin position="393"/>
        <end position="411"/>
    </location>
</feature>
<dbReference type="OrthoDB" id="515887at2759"/>
<dbReference type="Proteomes" id="UP000325440">
    <property type="component" value="Unassembled WGS sequence"/>
</dbReference>
<dbReference type="PANTHER" id="PTHR16172">
    <property type="entry name" value="MAJOR FACILITATOR SUPERFAMILY DOMAIN-CONTAINING PROTEIN 6-LIKE"/>
    <property type="match status" value="1"/>
</dbReference>
<dbReference type="EMBL" id="CABPRJ010001433">
    <property type="protein sequence ID" value="VVC36471.1"/>
    <property type="molecule type" value="Genomic_DNA"/>
</dbReference>
<dbReference type="Pfam" id="PF12832">
    <property type="entry name" value="MFS_1_like"/>
    <property type="match status" value="1"/>
</dbReference>
<comment type="subcellular location">
    <subcellularLocation>
        <location evidence="1">Membrane</location>
        <topology evidence="1">Multi-pass membrane protein</topology>
    </subcellularLocation>
</comment>
<organism evidence="8 9">
    <name type="scientific">Cinara cedri</name>
    <dbReference type="NCBI Taxonomy" id="506608"/>
    <lineage>
        <taxon>Eukaryota</taxon>
        <taxon>Metazoa</taxon>
        <taxon>Ecdysozoa</taxon>
        <taxon>Arthropoda</taxon>
        <taxon>Hexapoda</taxon>
        <taxon>Insecta</taxon>
        <taxon>Pterygota</taxon>
        <taxon>Neoptera</taxon>
        <taxon>Paraneoptera</taxon>
        <taxon>Hemiptera</taxon>
        <taxon>Sternorrhyncha</taxon>
        <taxon>Aphidomorpha</taxon>
        <taxon>Aphidoidea</taxon>
        <taxon>Aphididae</taxon>
        <taxon>Lachninae</taxon>
        <taxon>Cinara</taxon>
    </lineage>
</organism>
<evidence type="ECO:0000256" key="2">
    <source>
        <dbReference type="ARBA" id="ARBA00005241"/>
    </source>
</evidence>
<feature type="transmembrane region" description="Helical" evidence="6">
    <location>
        <begin position="363"/>
        <end position="381"/>
    </location>
</feature>
<feature type="transmembrane region" description="Helical" evidence="6">
    <location>
        <begin position="187"/>
        <end position="203"/>
    </location>
</feature>
<evidence type="ECO:0000256" key="3">
    <source>
        <dbReference type="ARBA" id="ARBA00022692"/>
    </source>
</evidence>
<dbReference type="PANTHER" id="PTHR16172:SF30">
    <property type="entry name" value="SUGAR BABY, ISOFORM C"/>
    <property type="match status" value="1"/>
</dbReference>
<feature type="transmembrane region" description="Helical" evidence="6">
    <location>
        <begin position="12"/>
        <end position="30"/>
    </location>
</feature>
<evidence type="ECO:0000256" key="4">
    <source>
        <dbReference type="ARBA" id="ARBA00022989"/>
    </source>
</evidence>
<dbReference type="AlphaFoldDB" id="A0A5E4MVY7"/>
<evidence type="ECO:0000256" key="1">
    <source>
        <dbReference type="ARBA" id="ARBA00004141"/>
    </source>
</evidence>
<dbReference type="Gene3D" id="1.20.1250.20">
    <property type="entry name" value="MFS general substrate transporter like domains"/>
    <property type="match status" value="2"/>
</dbReference>
<keyword evidence="9" id="KW-1185">Reference proteome</keyword>
<feature type="transmembrane region" description="Helical" evidence="6">
    <location>
        <begin position="328"/>
        <end position="351"/>
    </location>
</feature>
<feature type="transmembrane region" description="Helical" evidence="6">
    <location>
        <begin position="155"/>
        <end position="175"/>
    </location>
</feature>
<keyword evidence="5 6" id="KW-0472">Membrane</keyword>
<reference evidence="8 9" key="1">
    <citation type="submission" date="2019-08" db="EMBL/GenBank/DDBJ databases">
        <authorList>
            <person name="Alioto T."/>
            <person name="Alioto T."/>
            <person name="Gomez Garrido J."/>
        </authorList>
    </citation>
    <scope>NUCLEOTIDE SEQUENCE [LARGE SCALE GENOMIC DNA]</scope>
</reference>
<evidence type="ECO:0000256" key="6">
    <source>
        <dbReference type="SAM" id="Phobius"/>
    </source>
</evidence>
<feature type="transmembrane region" description="Helical" evidence="6">
    <location>
        <begin position="114"/>
        <end position="134"/>
    </location>
</feature>